<feature type="region of interest" description="Disordered" evidence="2">
    <location>
        <begin position="487"/>
        <end position="530"/>
    </location>
</feature>
<dbReference type="GO" id="GO:1990904">
    <property type="term" value="C:ribonucleoprotein complex"/>
    <property type="evidence" value="ECO:0007669"/>
    <property type="project" value="TreeGrafter"/>
</dbReference>
<dbReference type="AlphaFoldDB" id="A0AAV4ZYQ5"/>
<reference evidence="3" key="1">
    <citation type="submission" date="2021-10" db="EMBL/GenBank/DDBJ databases">
        <title>De novo Genome Assembly of Clathrus columnatus (Basidiomycota, Fungi) Using Illumina and Nanopore Sequence Data.</title>
        <authorList>
            <person name="Ogiso-Tanaka E."/>
            <person name="Itagaki H."/>
            <person name="Hosoya T."/>
            <person name="Hosaka K."/>
        </authorList>
    </citation>
    <scope>NUCLEOTIDE SEQUENCE</scope>
    <source>
        <strain evidence="3">MO-923</strain>
    </source>
</reference>
<keyword evidence="4" id="KW-1185">Reference proteome</keyword>
<accession>A0AAV4ZYQ5</accession>
<comment type="caution">
    <text evidence="3">The sequence shown here is derived from an EMBL/GenBank/DDBJ whole genome shotgun (WGS) entry which is preliminary data.</text>
</comment>
<dbReference type="GO" id="GO:0003729">
    <property type="term" value="F:mRNA binding"/>
    <property type="evidence" value="ECO:0007669"/>
    <property type="project" value="TreeGrafter"/>
</dbReference>
<organism evidence="3 4">
    <name type="scientific">Clathrus columnatus</name>
    <dbReference type="NCBI Taxonomy" id="1419009"/>
    <lineage>
        <taxon>Eukaryota</taxon>
        <taxon>Fungi</taxon>
        <taxon>Dikarya</taxon>
        <taxon>Basidiomycota</taxon>
        <taxon>Agaricomycotina</taxon>
        <taxon>Agaricomycetes</taxon>
        <taxon>Phallomycetidae</taxon>
        <taxon>Phallales</taxon>
        <taxon>Clathraceae</taxon>
        <taxon>Clathrus</taxon>
    </lineage>
</organism>
<evidence type="ECO:0000313" key="4">
    <source>
        <dbReference type="Proteomes" id="UP001050691"/>
    </source>
</evidence>
<dbReference type="EMBL" id="BPWL01000002">
    <property type="protein sequence ID" value="GJJ07457.1"/>
    <property type="molecule type" value="Genomic_DNA"/>
</dbReference>
<dbReference type="InterPro" id="IPR039604">
    <property type="entry name" value="Bfr1"/>
</dbReference>
<evidence type="ECO:0000313" key="3">
    <source>
        <dbReference type="EMBL" id="GJJ07457.1"/>
    </source>
</evidence>
<name>A0AAV4ZYQ5_9AGAM</name>
<keyword evidence="1" id="KW-0175">Coiled coil</keyword>
<dbReference type="GO" id="GO:0005783">
    <property type="term" value="C:endoplasmic reticulum"/>
    <property type="evidence" value="ECO:0007669"/>
    <property type="project" value="TreeGrafter"/>
</dbReference>
<feature type="region of interest" description="Disordered" evidence="2">
    <location>
        <begin position="396"/>
        <end position="423"/>
    </location>
</feature>
<feature type="region of interest" description="Disordered" evidence="2">
    <location>
        <begin position="1"/>
        <end position="63"/>
    </location>
</feature>
<protein>
    <recommendedName>
        <fullName evidence="5">Nuclear segregation protein Bfr1</fullName>
    </recommendedName>
</protein>
<evidence type="ECO:0000256" key="2">
    <source>
        <dbReference type="SAM" id="MobiDB-lite"/>
    </source>
</evidence>
<evidence type="ECO:0008006" key="5">
    <source>
        <dbReference type="Google" id="ProtNLM"/>
    </source>
</evidence>
<dbReference type="GO" id="GO:0008298">
    <property type="term" value="P:intracellular mRNA localization"/>
    <property type="evidence" value="ECO:0007669"/>
    <property type="project" value="TreeGrafter"/>
</dbReference>
<feature type="coiled-coil region" evidence="1">
    <location>
        <begin position="295"/>
        <end position="322"/>
    </location>
</feature>
<feature type="coiled-coil region" evidence="1">
    <location>
        <begin position="121"/>
        <end position="148"/>
    </location>
</feature>
<proteinExistence type="predicted"/>
<feature type="coiled-coil region" evidence="1">
    <location>
        <begin position="220"/>
        <end position="254"/>
    </location>
</feature>
<sequence>MPPKSKIAAGKEKNDSGTVNGKNAGKPAPSITSAEHSLPPGADAQNVGPIGKPDQAAYNAEQDKIKSEIEAVQAQLTAVKEKIASGGKGGQSDDKRTELRAELESIRTKQASSKTSRTKLQEQFTLTKDNLQKKIQALQNAKSKLSYKTVAEVDNQIQLLEKRVESGTLKLGDEKRALQEISTLKRNRRTVESFKADQDAIDADRDRVDELRKYLDDPESKALSQRYDAIRAELDEMKKENDNAMANRNKLFDERTALSAELDALYAQKRESAKKYREAGDKYYAKIAEDRARRAERIKVQRAAEEEAKRKAEAEMLLEEARIPAFQDKIEDCQTLIDYFNAKITGGSSVHIPIPVTRSGLKSSANGLPQLELRQVEQDVGEGLIVRKKKGEDEQSYFVGGKGKTKKGNKSGSSTPGPPTNAALNIPLSTLTALLELSIPPPANQSDLTRTVEDLKTKKAWFEANQETVTAENIAKVEAKIKRLINGKTDTNGDTEQTLDVPTPVVPDDQSTGTAEAIDENLASSEAQVA</sequence>
<dbReference type="PANTHER" id="PTHR31027:SF2">
    <property type="entry name" value="LEBERCILIN DOMAIN-CONTAINING PROTEIN"/>
    <property type="match status" value="1"/>
</dbReference>
<dbReference type="Proteomes" id="UP001050691">
    <property type="component" value="Unassembled WGS sequence"/>
</dbReference>
<evidence type="ECO:0000256" key="1">
    <source>
        <dbReference type="SAM" id="Coils"/>
    </source>
</evidence>
<feature type="compositionally biased region" description="Polar residues" evidence="2">
    <location>
        <begin position="488"/>
        <end position="500"/>
    </location>
</feature>
<dbReference type="PANTHER" id="PTHR31027">
    <property type="entry name" value="NUCLEAR SEGREGATION PROTEIN BFR1"/>
    <property type="match status" value="1"/>
</dbReference>
<gene>
    <name evidence="3" type="ORF">Clacol_001659</name>
</gene>
<dbReference type="GO" id="GO:0042175">
    <property type="term" value="C:nuclear outer membrane-endoplasmic reticulum membrane network"/>
    <property type="evidence" value="ECO:0007669"/>
    <property type="project" value="TreeGrafter"/>
</dbReference>